<evidence type="ECO:0000313" key="2">
    <source>
        <dbReference type="Proteomes" id="UP000499080"/>
    </source>
</evidence>
<dbReference type="AlphaFoldDB" id="A0A4Y2FRU6"/>
<evidence type="ECO:0000313" key="1">
    <source>
        <dbReference type="EMBL" id="GBM42354.1"/>
    </source>
</evidence>
<proteinExistence type="predicted"/>
<reference evidence="1 2" key="1">
    <citation type="journal article" date="2019" name="Sci. Rep.">
        <title>Orb-weaving spider Araneus ventricosus genome elucidates the spidroin gene catalogue.</title>
        <authorList>
            <person name="Kono N."/>
            <person name="Nakamura H."/>
            <person name="Ohtoshi R."/>
            <person name="Moran D.A.P."/>
            <person name="Shinohara A."/>
            <person name="Yoshida Y."/>
            <person name="Fujiwara M."/>
            <person name="Mori M."/>
            <person name="Tomita M."/>
            <person name="Arakawa K."/>
        </authorList>
    </citation>
    <scope>NUCLEOTIDE SEQUENCE [LARGE SCALE GENOMIC DNA]</scope>
</reference>
<dbReference type="InterPro" id="IPR036397">
    <property type="entry name" value="RNaseH_sf"/>
</dbReference>
<organism evidence="1 2">
    <name type="scientific">Araneus ventricosus</name>
    <name type="common">Orbweaver spider</name>
    <name type="synonym">Epeira ventricosa</name>
    <dbReference type="NCBI Taxonomy" id="182803"/>
    <lineage>
        <taxon>Eukaryota</taxon>
        <taxon>Metazoa</taxon>
        <taxon>Ecdysozoa</taxon>
        <taxon>Arthropoda</taxon>
        <taxon>Chelicerata</taxon>
        <taxon>Arachnida</taxon>
        <taxon>Araneae</taxon>
        <taxon>Araneomorphae</taxon>
        <taxon>Entelegynae</taxon>
        <taxon>Araneoidea</taxon>
        <taxon>Araneidae</taxon>
        <taxon>Araneus</taxon>
    </lineage>
</organism>
<sequence length="88" mass="10060">MLLRYSKCRTTLSFEYCRASCTNNDSSIGNKFPSNEREFRDENVFCLHATAVQGILKSEDIHCNTLLTCSPDLNPIENTWILSKTCCF</sequence>
<dbReference type="GO" id="GO:0003676">
    <property type="term" value="F:nucleic acid binding"/>
    <property type="evidence" value="ECO:0007669"/>
    <property type="project" value="InterPro"/>
</dbReference>
<name>A0A4Y2FRU6_ARAVE</name>
<dbReference type="Gene3D" id="3.30.420.10">
    <property type="entry name" value="Ribonuclease H-like superfamily/Ribonuclease H"/>
    <property type="match status" value="1"/>
</dbReference>
<gene>
    <name evidence="1" type="ORF">AVEN_129789_1</name>
</gene>
<keyword evidence="2" id="KW-1185">Reference proteome</keyword>
<protein>
    <submittedName>
        <fullName evidence="1">Uncharacterized protein</fullName>
    </submittedName>
</protein>
<comment type="caution">
    <text evidence="1">The sequence shown here is derived from an EMBL/GenBank/DDBJ whole genome shotgun (WGS) entry which is preliminary data.</text>
</comment>
<dbReference type="Proteomes" id="UP000499080">
    <property type="component" value="Unassembled WGS sequence"/>
</dbReference>
<accession>A0A4Y2FRU6</accession>
<dbReference type="EMBL" id="BGPR01000993">
    <property type="protein sequence ID" value="GBM42354.1"/>
    <property type="molecule type" value="Genomic_DNA"/>
</dbReference>